<keyword evidence="5" id="KW-0010">Activator</keyword>
<dbReference type="GO" id="GO:0042802">
    <property type="term" value="F:identical protein binding"/>
    <property type="evidence" value="ECO:0007669"/>
    <property type="project" value="UniProtKB-ARBA"/>
</dbReference>
<feature type="domain" description="SpoVT-AbrB" evidence="8">
    <location>
        <begin position="5"/>
        <end position="51"/>
    </location>
</feature>
<dbReference type="InterPro" id="IPR029016">
    <property type="entry name" value="GAF-like_dom_sf"/>
</dbReference>
<evidence type="ECO:0000313" key="9">
    <source>
        <dbReference type="EMBL" id="SFB14308.1"/>
    </source>
</evidence>
<dbReference type="PROSITE" id="PS51740">
    <property type="entry name" value="SPOVT_ABRB"/>
    <property type="match status" value="1"/>
</dbReference>
<dbReference type="Pfam" id="PF04014">
    <property type="entry name" value="MazE_antitoxin"/>
    <property type="match status" value="1"/>
</dbReference>
<dbReference type="FunFam" id="2.10.260.10:FF:000001">
    <property type="entry name" value="Stage V sporulation protein T"/>
    <property type="match status" value="1"/>
</dbReference>
<dbReference type="PANTHER" id="PTHR36432">
    <property type="match status" value="1"/>
</dbReference>
<protein>
    <submittedName>
        <fullName evidence="9">Transcriptional regulator, AbrB family</fullName>
    </submittedName>
</protein>
<dbReference type="PANTHER" id="PTHR36432:SF1">
    <property type="entry name" value="STAGE V SPORULATION PROTEIN T"/>
    <property type="match status" value="1"/>
</dbReference>
<keyword evidence="2" id="KW-0749">Sporulation</keyword>
<dbReference type="Gene3D" id="3.30.450.40">
    <property type="match status" value="1"/>
</dbReference>
<dbReference type="PIRSF" id="PIRSF026579">
    <property type="entry name" value="Spore_V_T"/>
    <property type="match status" value="1"/>
</dbReference>
<dbReference type="RefSeq" id="WP_090041120.1">
    <property type="nucleotide sequence ID" value="NZ_FOKI01000014.1"/>
</dbReference>
<dbReference type="EMBL" id="FOKI01000014">
    <property type="protein sequence ID" value="SFB14308.1"/>
    <property type="molecule type" value="Genomic_DNA"/>
</dbReference>
<evidence type="ECO:0000256" key="5">
    <source>
        <dbReference type="ARBA" id="ARBA00023159"/>
    </source>
</evidence>
<dbReference type="InterPro" id="IPR014213">
    <property type="entry name" value="SpoVT"/>
</dbReference>
<organism evidence="9 10">
    <name type="scientific">Clostridium frigidicarnis</name>
    <dbReference type="NCBI Taxonomy" id="84698"/>
    <lineage>
        <taxon>Bacteria</taxon>
        <taxon>Bacillati</taxon>
        <taxon>Bacillota</taxon>
        <taxon>Clostridia</taxon>
        <taxon>Eubacteriales</taxon>
        <taxon>Clostridiaceae</taxon>
        <taxon>Clostridium</taxon>
    </lineage>
</organism>
<dbReference type="SUPFAM" id="SSF89447">
    <property type="entry name" value="AbrB/MazE/MraZ-like"/>
    <property type="match status" value="1"/>
</dbReference>
<reference evidence="9 10" key="1">
    <citation type="submission" date="2016-10" db="EMBL/GenBank/DDBJ databases">
        <authorList>
            <person name="de Groot N.N."/>
        </authorList>
    </citation>
    <scope>NUCLEOTIDE SEQUENCE [LARGE SCALE GENOMIC DNA]</scope>
    <source>
        <strain evidence="9 10">DSM 12271</strain>
    </source>
</reference>
<evidence type="ECO:0000256" key="3">
    <source>
        <dbReference type="ARBA" id="ARBA00023015"/>
    </source>
</evidence>
<dbReference type="Pfam" id="PF15714">
    <property type="entry name" value="SpoVT_C"/>
    <property type="match status" value="1"/>
</dbReference>
<dbReference type="GO" id="GO:0003677">
    <property type="term" value="F:DNA binding"/>
    <property type="evidence" value="ECO:0007669"/>
    <property type="project" value="UniProtKB-UniRule"/>
</dbReference>
<evidence type="ECO:0000256" key="6">
    <source>
        <dbReference type="ARBA" id="ARBA00023163"/>
    </source>
</evidence>
<evidence type="ECO:0000256" key="7">
    <source>
        <dbReference type="PROSITE-ProRule" id="PRU01076"/>
    </source>
</evidence>
<evidence type="ECO:0000256" key="2">
    <source>
        <dbReference type="ARBA" id="ARBA00022969"/>
    </source>
</evidence>
<evidence type="ECO:0000256" key="4">
    <source>
        <dbReference type="ARBA" id="ARBA00023125"/>
    </source>
</evidence>
<keyword evidence="6" id="KW-0804">Transcription</keyword>
<accession>A0A1I0YPR9</accession>
<keyword evidence="3" id="KW-0805">Transcription regulation</keyword>
<evidence type="ECO:0000313" key="10">
    <source>
        <dbReference type="Proteomes" id="UP000198619"/>
    </source>
</evidence>
<proteinExistence type="predicted"/>
<gene>
    <name evidence="9" type="ORF">SAMN04488528_101410</name>
</gene>
<dbReference type="InterPro" id="IPR007159">
    <property type="entry name" value="SpoVT-AbrB_dom"/>
</dbReference>
<sequence>MKATGIVRRIDDLGRVVIPKEIRRTLRIREGDPLEIFTDREGGVILKKYSPIGELSDFSREYAEALQQSIGHIIIIADKDVIISVSGAPKKDFVDKKVSDELEKLIDARKPKILGSGAEEIIPIYGEENIENKYSSQVIAPILSEGDAIGSVIILSKETGESLGELELKLAETAANFLGKQMEQ</sequence>
<dbReference type="InterPro" id="IPR052731">
    <property type="entry name" value="B_subtilis_Trans_State_Reg"/>
</dbReference>
<keyword evidence="4 7" id="KW-0238">DNA-binding</keyword>
<dbReference type="NCBIfam" id="TIGR01439">
    <property type="entry name" value="lp_hng_hel_AbrB"/>
    <property type="match status" value="1"/>
</dbReference>
<evidence type="ECO:0000259" key="8">
    <source>
        <dbReference type="PROSITE" id="PS51740"/>
    </source>
</evidence>
<dbReference type="SMART" id="SM00966">
    <property type="entry name" value="SpoVT_AbrB"/>
    <property type="match status" value="1"/>
</dbReference>
<name>A0A1I0YPR9_9CLOT</name>
<dbReference type="SUPFAM" id="SSF55781">
    <property type="entry name" value="GAF domain-like"/>
    <property type="match status" value="1"/>
</dbReference>
<dbReference type="InterPro" id="IPR037914">
    <property type="entry name" value="SpoVT-AbrB_sf"/>
</dbReference>
<dbReference type="Proteomes" id="UP000198619">
    <property type="component" value="Unassembled WGS sequence"/>
</dbReference>
<dbReference type="STRING" id="84698.SAMN04488528_101410"/>
<dbReference type="OrthoDB" id="9782993at2"/>
<dbReference type="AlphaFoldDB" id="A0A1I0YPR9"/>
<dbReference type="Gene3D" id="2.10.260.10">
    <property type="match status" value="1"/>
</dbReference>
<evidence type="ECO:0000256" key="1">
    <source>
        <dbReference type="ARBA" id="ARBA00022491"/>
    </source>
</evidence>
<dbReference type="NCBIfam" id="TIGR02851">
    <property type="entry name" value="spore_V_T"/>
    <property type="match status" value="1"/>
</dbReference>
<keyword evidence="1" id="KW-0678">Repressor</keyword>
<dbReference type="GO" id="GO:0030435">
    <property type="term" value="P:sporulation resulting in formation of a cellular spore"/>
    <property type="evidence" value="ECO:0007669"/>
    <property type="project" value="UniProtKB-KW"/>
</dbReference>
<keyword evidence="10" id="KW-1185">Reference proteome</keyword>